<dbReference type="RefSeq" id="WP_176898646.1">
    <property type="nucleotide sequence ID" value="NZ_JABKAV010000009.1"/>
</dbReference>
<evidence type="ECO:0000313" key="1">
    <source>
        <dbReference type="EMBL" id="NVO84281.1"/>
    </source>
</evidence>
<accession>A0ABX2Q1J7</accession>
<sequence>MINPTVKKRKSSTGNKLVPDFTEELAGYMIQHLLTLASFPGKPLFILPLSVKEENELGADVVIESIKPLYLQFKRVEGYPETSSSGILKARTALHKSNSPRILFFGLRKQGEKQNDLQHNILLKIRNELKLNSSGDAMYVAPLFWRKTAYSRYIHNLYYWPARLHRLGIFLNSRNHFPLEYDYESLKIRENDKGHIKDTSVGFSSLSVFKGHICIPPHNRVEHHKHKYSFLQTGTEVCFHSPSVVEEAYNLGQFLDVFTRAQDGLRSAGGLDKQGAALLVEKLEQLAFPQNAPLSVVPANLADELPSNRTESQNLLDTWADFGEKLYNEYKISQFLLIEYKQVE</sequence>
<dbReference type="EMBL" id="JABKAV010000009">
    <property type="protein sequence ID" value="NVO84281.1"/>
    <property type="molecule type" value="Genomic_DNA"/>
</dbReference>
<reference evidence="1 2" key="1">
    <citation type="submission" date="2020-05" db="EMBL/GenBank/DDBJ databases">
        <title>Hymenobacter terrestris sp. nov. and Hymenobacter lapidiphilus sp. nov., isolated from regoliths in Antarctica.</title>
        <authorList>
            <person name="Sedlacek I."/>
            <person name="Pantucek R."/>
            <person name="Zeman M."/>
            <person name="Holochova P."/>
            <person name="Kralova S."/>
            <person name="Stankova E."/>
            <person name="Sedo O."/>
            <person name="Micenkova L."/>
            <person name="Svec P."/>
            <person name="Gupta V."/>
            <person name="Sood U."/>
            <person name="Korpole U.S."/>
            <person name="Lal R."/>
        </authorList>
    </citation>
    <scope>NUCLEOTIDE SEQUENCE [LARGE SCALE GENOMIC DNA]</scope>
    <source>
        <strain evidence="1 2">P5252</strain>
    </source>
</reference>
<protein>
    <recommendedName>
        <fullName evidence="3">DUF4365 domain-containing protein</fullName>
    </recommendedName>
</protein>
<dbReference type="Proteomes" id="UP000626554">
    <property type="component" value="Unassembled WGS sequence"/>
</dbReference>
<comment type="caution">
    <text evidence="1">The sequence shown here is derived from an EMBL/GenBank/DDBJ whole genome shotgun (WGS) entry which is preliminary data.</text>
</comment>
<evidence type="ECO:0000313" key="2">
    <source>
        <dbReference type="Proteomes" id="UP000626554"/>
    </source>
</evidence>
<keyword evidence="2" id="KW-1185">Reference proteome</keyword>
<proteinExistence type="predicted"/>
<evidence type="ECO:0008006" key="3">
    <source>
        <dbReference type="Google" id="ProtNLM"/>
    </source>
</evidence>
<name>A0ABX2Q1J7_9BACT</name>
<gene>
    <name evidence="1" type="ORF">HW556_05255</name>
</gene>
<organism evidence="1 2">
    <name type="scientific">Hymenobacter terrestris</name>
    <dbReference type="NCBI Taxonomy" id="2748310"/>
    <lineage>
        <taxon>Bacteria</taxon>
        <taxon>Pseudomonadati</taxon>
        <taxon>Bacteroidota</taxon>
        <taxon>Cytophagia</taxon>
        <taxon>Cytophagales</taxon>
        <taxon>Hymenobacteraceae</taxon>
        <taxon>Hymenobacter</taxon>
    </lineage>
</organism>